<evidence type="ECO:0000313" key="3">
    <source>
        <dbReference type="Proteomes" id="UP001341840"/>
    </source>
</evidence>
<feature type="region of interest" description="Disordered" evidence="1">
    <location>
        <begin position="1"/>
        <end position="52"/>
    </location>
</feature>
<evidence type="ECO:0000256" key="1">
    <source>
        <dbReference type="SAM" id="MobiDB-lite"/>
    </source>
</evidence>
<reference evidence="2 3" key="1">
    <citation type="journal article" date="2023" name="Plants (Basel)">
        <title>Bridging the Gap: Combining Genomics and Transcriptomics Approaches to Understand Stylosanthes scabra, an Orphan Legume from the Brazilian Caatinga.</title>
        <authorList>
            <person name="Ferreira-Neto J.R.C."/>
            <person name="da Silva M.D."/>
            <person name="Binneck E."/>
            <person name="de Melo N.F."/>
            <person name="da Silva R.H."/>
            <person name="de Melo A.L.T.M."/>
            <person name="Pandolfi V."/>
            <person name="Bustamante F.O."/>
            <person name="Brasileiro-Vidal A.C."/>
            <person name="Benko-Iseppon A.M."/>
        </authorList>
    </citation>
    <scope>NUCLEOTIDE SEQUENCE [LARGE SCALE GENOMIC DNA]</scope>
    <source>
        <tissue evidence="2">Leaves</tissue>
    </source>
</reference>
<protein>
    <submittedName>
        <fullName evidence="2">Uncharacterized protein</fullName>
    </submittedName>
</protein>
<dbReference type="EMBL" id="JASCZI010181655">
    <property type="protein sequence ID" value="MED6185156.1"/>
    <property type="molecule type" value="Genomic_DNA"/>
</dbReference>
<dbReference type="Proteomes" id="UP001341840">
    <property type="component" value="Unassembled WGS sequence"/>
</dbReference>
<feature type="non-terminal residue" evidence="2">
    <location>
        <position position="87"/>
    </location>
</feature>
<organism evidence="2 3">
    <name type="scientific">Stylosanthes scabra</name>
    <dbReference type="NCBI Taxonomy" id="79078"/>
    <lineage>
        <taxon>Eukaryota</taxon>
        <taxon>Viridiplantae</taxon>
        <taxon>Streptophyta</taxon>
        <taxon>Embryophyta</taxon>
        <taxon>Tracheophyta</taxon>
        <taxon>Spermatophyta</taxon>
        <taxon>Magnoliopsida</taxon>
        <taxon>eudicotyledons</taxon>
        <taxon>Gunneridae</taxon>
        <taxon>Pentapetalae</taxon>
        <taxon>rosids</taxon>
        <taxon>fabids</taxon>
        <taxon>Fabales</taxon>
        <taxon>Fabaceae</taxon>
        <taxon>Papilionoideae</taxon>
        <taxon>50 kb inversion clade</taxon>
        <taxon>dalbergioids sensu lato</taxon>
        <taxon>Dalbergieae</taxon>
        <taxon>Pterocarpus clade</taxon>
        <taxon>Stylosanthes</taxon>
    </lineage>
</organism>
<keyword evidence="3" id="KW-1185">Reference proteome</keyword>
<sequence length="87" mass="9633">MPQHGPNVAHPTPKEASKQSPKAAACHVWTTHRRGPNVTHSRTREARPDSPPVTFWLGQNVTQMWAPEASPSSASLTNSHVFWLDQT</sequence>
<accession>A0ABU6WJZ4</accession>
<proteinExistence type="predicted"/>
<evidence type="ECO:0000313" key="2">
    <source>
        <dbReference type="EMBL" id="MED6185156.1"/>
    </source>
</evidence>
<name>A0ABU6WJZ4_9FABA</name>
<comment type="caution">
    <text evidence="2">The sequence shown here is derived from an EMBL/GenBank/DDBJ whole genome shotgun (WGS) entry which is preliminary data.</text>
</comment>
<gene>
    <name evidence="2" type="ORF">PIB30_054288</name>
</gene>